<evidence type="ECO:0000256" key="9">
    <source>
        <dbReference type="NCBIfam" id="TIGR00152"/>
    </source>
</evidence>
<dbReference type="AlphaFoldDB" id="A0A2X4UVQ3"/>
<comment type="subcellular location">
    <subcellularLocation>
        <location evidence="8">Cytoplasm</location>
    </subcellularLocation>
</comment>
<evidence type="ECO:0000256" key="7">
    <source>
        <dbReference type="ARBA" id="ARBA00022993"/>
    </source>
</evidence>
<dbReference type="InterPro" id="IPR027417">
    <property type="entry name" value="P-loop_NTPase"/>
</dbReference>
<dbReference type="EMBL" id="LS483470">
    <property type="protein sequence ID" value="SQI42499.1"/>
    <property type="molecule type" value="Genomic_DNA"/>
</dbReference>
<reference evidence="10 11" key="1">
    <citation type="submission" date="2018-06" db="EMBL/GenBank/DDBJ databases">
        <authorList>
            <consortium name="Pathogen Informatics"/>
            <person name="Doyle S."/>
        </authorList>
    </citation>
    <scope>NUCLEOTIDE SEQUENCE [LARGE SCALE GENOMIC DNA]</scope>
    <source>
        <strain evidence="10 11">NCTC12151</strain>
    </source>
</reference>
<dbReference type="RefSeq" id="WP_111741025.1">
    <property type="nucleotide sequence ID" value="NZ_LR698987.1"/>
</dbReference>
<keyword evidence="4 8" id="KW-0547">Nucleotide-binding</keyword>
<dbReference type="GO" id="GO:0004140">
    <property type="term" value="F:dephospho-CoA kinase activity"/>
    <property type="evidence" value="ECO:0007669"/>
    <property type="project" value="UniProtKB-UniRule"/>
</dbReference>
<dbReference type="FunFam" id="3.40.50.300:FF:000518">
    <property type="entry name" value="Dephospho-CoA kinase"/>
    <property type="match status" value="1"/>
</dbReference>
<dbReference type="NCBIfam" id="TIGR00152">
    <property type="entry name" value="dephospho-CoA kinase"/>
    <property type="match status" value="1"/>
</dbReference>
<evidence type="ECO:0000313" key="10">
    <source>
        <dbReference type="EMBL" id="SQI42499.1"/>
    </source>
</evidence>
<feature type="binding site" evidence="8">
    <location>
        <begin position="12"/>
        <end position="17"/>
    </location>
    <ligand>
        <name>ATP</name>
        <dbReference type="ChEBI" id="CHEBI:30616"/>
    </ligand>
</feature>
<dbReference type="PANTHER" id="PTHR10695">
    <property type="entry name" value="DEPHOSPHO-COA KINASE-RELATED"/>
    <property type="match status" value="1"/>
</dbReference>
<accession>A0A2X4UVQ3</accession>
<comment type="catalytic activity">
    <reaction evidence="8">
        <text>3'-dephospho-CoA + ATP = ADP + CoA + H(+)</text>
        <dbReference type="Rhea" id="RHEA:18245"/>
        <dbReference type="ChEBI" id="CHEBI:15378"/>
        <dbReference type="ChEBI" id="CHEBI:30616"/>
        <dbReference type="ChEBI" id="CHEBI:57287"/>
        <dbReference type="ChEBI" id="CHEBI:57328"/>
        <dbReference type="ChEBI" id="CHEBI:456216"/>
        <dbReference type="EC" id="2.7.1.24"/>
    </reaction>
</comment>
<dbReference type="EC" id="2.7.1.24" evidence="8 9"/>
<dbReference type="SUPFAM" id="SSF52540">
    <property type="entry name" value="P-loop containing nucleoside triphosphate hydrolases"/>
    <property type="match status" value="1"/>
</dbReference>
<keyword evidence="5 8" id="KW-0418">Kinase</keyword>
<dbReference type="Gene3D" id="3.40.50.300">
    <property type="entry name" value="P-loop containing nucleotide triphosphate hydrolases"/>
    <property type="match status" value="1"/>
</dbReference>
<dbReference type="KEGG" id="lri:NCTC12151_02599"/>
<dbReference type="UniPathway" id="UPA00241">
    <property type="reaction ID" value="UER00356"/>
</dbReference>
<evidence type="ECO:0000256" key="1">
    <source>
        <dbReference type="ARBA" id="ARBA00009018"/>
    </source>
</evidence>
<sequence length="202" mass="22305">MSYIVALTGGIGSGKSTVSDAFARLGVPVVDADVIARQVVEPGTEALAQISARFGSSILHADKSLNRKRLREIIFNQPEEKSWLNAMLHPQIQQETQRQLAAVTAPYALWVVPLLIENNLCSRANRILVVDVSEETQLRRILARDGGDRQQAEKILAAQASRAQRLACADDIIMNDASPEALMPKVEQLHHSYLILANEFNR</sequence>
<evidence type="ECO:0000256" key="5">
    <source>
        <dbReference type="ARBA" id="ARBA00022777"/>
    </source>
</evidence>
<comment type="function">
    <text evidence="8">Catalyzes the phosphorylation of the 3'-hydroxyl group of dephosphocoenzyme A to form coenzyme A.</text>
</comment>
<comment type="pathway">
    <text evidence="8">Cofactor biosynthesis; coenzyme A biosynthesis; CoA from (R)-pantothenate: step 5/5.</text>
</comment>
<evidence type="ECO:0000313" key="11">
    <source>
        <dbReference type="Proteomes" id="UP000249005"/>
    </source>
</evidence>
<dbReference type="InterPro" id="IPR001977">
    <property type="entry name" value="Depp_CoAkinase"/>
</dbReference>
<dbReference type="GO" id="GO:0005524">
    <property type="term" value="F:ATP binding"/>
    <property type="evidence" value="ECO:0007669"/>
    <property type="project" value="UniProtKB-UniRule"/>
</dbReference>
<protein>
    <recommendedName>
        <fullName evidence="8 9">Dephospho-CoA kinase</fullName>
        <ecNumber evidence="8 9">2.7.1.24</ecNumber>
    </recommendedName>
    <alternativeName>
        <fullName evidence="8">Dephosphocoenzyme A kinase</fullName>
    </alternativeName>
</protein>
<evidence type="ECO:0000256" key="3">
    <source>
        <dbReference type="ARBA" id="ARBA00022679"/>
    </source>
</evidence>
<evidence type="ECO:0000256" key="8">
    <source>
        <dbReference type="HAMAP-Rule" id="MF_00376"/>
    </source>
</evidence>
<proteinExistence type="inferred from homology"/>
<name>A0A2X4UVQ3_9GAMM</name>
<dbReference type="Proteomes" id="UP000249005">
    <property type="component" value="Chromosome 1"/>
</dbReference>
<dbReference type="CDD" id="cd02022">
    <property type="entry name" value="DPCK"/>
    <property type="match status" value="1"/>
</dbReference>
<dbReference type="PANTHER" id="PTHR10695:SF46">
    <property type="entry name" value="BIFUNCTIONAL COENZYME A SYNTHASE-RELATED"/>
    <property type="match status" value="1"/>
</dbReference>
<dbReference type="PROSITE" id="PS51219">
    <property type="entry name" value="DPCK"/>
    <property type="match status" value="1"/>
</dbReference>
<keyword evidence="6 8" id="KW-0067">ATP-binding</keyword>
<gene>
    <name evidence="8 10" type="primary">coaE</name>
    <name evidence="10" type="ORF">NCTC12151_02599</name>
</gene>
<organism evidence="10 11">
    <name type="scientific">Leminorella richardii</name>
    <dbReference type="NCBI Taxonomy" id="158841"/>
    <lineage>
        <taxon>Bacteria</taxon>
        <taxon>Pseudomonadati</taxon>
        <taxon>Pseudomonadota</taxon>
        <taxon>Gammaproteobacteria</taxon>
        <taxon>Enterobacterales</taxon>
        <taxon>Budviciaceae</taxon>
        <taxon>Leminorella</taxon>
    </lineage>
</organism>
<dbReference type="GO" id="GO:0005737">
    <property type="term" value="C:cytoplasm"/>
    <property type="evidence" value="ECO:0007669"/>
    <property type="project" value="UniProtKB-SubCell"/>
</dbReference>
<dbReference type="GO" id="GO:0015937">
    <property type="term" value="P:coenzyme A biosynthetic process"/>
    <property type="evidence" value="ECO:0007669"/>
    <property type="project" value="UniProtKB-UniRule"/>
</dbReference>
<evidence type="ECO:0000256" key="6">
    <source>
        <dbReference type="ARBA" id="ARBA00022840"/>
    </source>
</evidence>
<comment type="similarity">
    <text evidence="1 8">Belongs to the CoaE family.</text>
</comment>
<dbReference type="HAMAP" id="MF_00376">
    <property type="entry name" value="Dephospho_CoA_kinase"/>
    <property type="match status" value="1"/>
</dbReference>
<keyword evidence="7 8" id="KW-0173">Coenzyme A biosynthesis</keyword>
<evidence type="ECO:0000256" key="4">
    <source>
        <dbReference type="ARBA" id="ARBA00022741"/>
    </source>
</evidence>
<keyword evidence="3 8" id="KW-0808">Transferase</keyword>
<evidence type="ECO:0000256" key="2">
    <source>
        <dbReference type="ARBA" id="ARBA00022490"/>
    </source>
</evidence>
<keyword evidence="2 8" id="KW-0963">Cytoplasm</keyword>
<dbReference type="Pfam" id="PF01121">
    <property type="entry name" value="CoaE"/>
    <property type="match status" value="1"/>
</dbReference>
<dbReference type="OrthoDB" id="9812943at2"/>
<keyword evidence="11" id="KW-1185">Reference proteome</keyword>